<dbReference type="AlphaFoldDB" id="A0A7G9GRD3"/>
<accession>A0A7G9GRD3</accession>
<gene>
    <name evidence="2" type="ORF">H9Q80_05280</name>
</gene>
<keyword evidence="3" id="KW-1185">Reference proteome</keyword>
<keyword evidence="1" id="KW-0175">Coiled coil</keyword>
<dbReference type="RefSeq" id="WP_158552296.1">
    <property type="nucleotide sequence ID" value="NZ_CP060636.1"/>
</dbReference>
<evidence type="ECO:0000256" key="1">
    <source>
        <dbReference type="SAM" id="Coils"/>
    </source>
</evidence>
<feature type="coiled-coil region" evidence="1">
    <location>
        <begin position="259"/>
        <end position="295"/>
    </location>
</feature>
<dbReference type="Proteomes" id="UP000515856">
    <property type="component" value="Chromosome"/>
</dbReference>
<sequence length="371" mass="43117">MGKEKSKKTKATVTNLEKKEELNVLAEKEAVNENNESSVSFTNDVFMKFSLIGEDATSNLLRNFFCTVATHYKYKIVHTKVVNSEILPEQFGLKRIVMDVVATDDQGRRHNIEIQNQFKDVDFNRWEFYGAKNLSMQLKSGNYYNVIQPEYQIILTFFTGEAAERNNKLINHYVMRNEDGEVEQENALINRTYVNLNVIDRIVEEKGVENLNDFEKLCYLFKHNEPCDTINTGKLVDAIMKKYDDMKQNEEVWTMAQRIEEAELREKYLEETARIKNEEDRKKALKEGREEGLKEGLKEGKKEGLKKGLEEGKKEGLLEGQLKIVKCQIMKKYGQDASTWLSSLTSSQLDKIIELILTCDTYEELKQQIQK</sequence>
<proteinExistence type="predicted"/>
<evidence type="ECO:0000313" key="3">
    <source>
        <dbReference type="Proteomes" id="UP000515856"/>
    </source>
</evidence>
<organism evidence="2 3">
    <name type="scientific">[Eubacterium] hominis</name>
    <dbReference type="NCBI Taxonomy" id="2764325"/>
    <lineage>
        <taxon>Bacteria</taxon>
        <taxon>Bacillati</taxon>
        <taxon>Bacillota</taxon>
        <taxon>Erysipelotrichia</taxon>
        <taxon>Erysipelotrichales</taxon>
        <taxon>Erysipelotrichaceae</taxon>
        <taxon>Amedibacillus</taxon>
    </lineage>
</organism>
<dbReference type="EMBL" id="CP060636">
    <property type="protein sequence ID" value="QNM13365.1"/>
    <property type="molecule type" value="Genomic_DNA"/>
</dbReference>
<evidence type="ECO:0000313" key="2">
    <source>
        <dbReference type="EMBL" id="QNM13365.1"/>
    </source>
</evidence>
<dbReference type="KEGG" id="ehn:H9Q80_05280"/>
<dbReference type="PANTHER" id="PTHR41317:SF1">
    <property type="entry name" value="PD-(D_E)XK NUCLEASE FAMILY TRANSPOSASE"/>
    <property type="match status" value="1"/>
</dbReference>
<protein>
    <submittedName>
        <fullName evidence="2">PD-(D/E)XK nuclease family transposase</fullName>
    </submittedName>
</protein>
<dbReference type="PANTHER" id="PTHR41317">
    <property type="entry name" value="PD-(D_E)XK NUCLEASE FAMILY TRANSPOSASE"/>
    <property type="match status" value="1"/>
</dbReference>
<name>A0A7G9GRD3_9FIRM</name>
<reference evidence="2 3" key="1">
    <citation type="submission" date="2020-08" db="EMBL/GenBank/DDBJ databases">
        <authorList>
            <person name="Liu C."/>
            <person name="Sun Q."/>
        </authorList>
    </citation>
    <scope>NUCLEOTIDE SEQUENCE [LARGE SCALE GENOMIC DNA]</scope>
    <source>
        <strain evidence="2 3">NSJ-61</strain>
    </source>
</reference>
<dbReference type="Pfam" id="PF12784">
    <property type="entry name" value="PDDEXK_2"/>
    <property type="match status" value="1"/>
</dbReference>